<gene>
    <name evidence="2" type="ORF">O9K51_01291</name>
</gene>
<dbReference type="Proteomes" id="UP001163105">
    <property type="component" value="Unassembled WGS sequence"/>
</dbReference>
<comment type="caution">
    <text evidence="2">The sequence shown here is derived from an EMBL/GenBank/DDBJ whole genome shotgun (WGS) entry which is preliminary data.</text>
</comment>
<evidence type="ECO:0000256" key="1">
    <source>
        <dbReference type="SAM" id="MobiDB-lite"/>
    </source>
</evidence>
<proteinExistence type="predicted"/>
<evidence type="ECO:0000313" key="2">
    <source>
        <dbReference type="EMBL" id="KAJ6446518.1"/>
    </source>
</evidence>
<accession>A0AB34G481</accession>
<feature type="region of interest" description="Disordered" evidence="1">
    <location>
        <begin position="403"/>
        <end position="426"/>
    </location>
</feature>
<reference evidence="2" key="1">
    <citation type="submission" date="2023-01" db="EMBL/GenBank/DDBJ databases">
        <title>The growth and conidiation of Purpureocillium lavendulum are regulated by nitrogen source and histone H3K14 acetylation.</title>
        <authorList>
            <person name="Tang P."/>
            <person name="Han J."/>
            <person name="Zhang C."/>
            <person name="Tang P."/>
            <person name="Qi F."/>
            <person name="Zhang K."/>
            <person name="Liang L."/>
        </authorList>
    </citation>
    <scope>NUCLEOTIDE SEQUENCE</scope>
    <source>
        <strain evidence="2">YMF1.00683</strain>
    </source>
</reference>
<name>A0AB34G481_9HYPO</name>
<keyword evidence="3" id="KW-1185">Reference proteome</keyword>
<dbReference type="AlphaFoldDB" id="A0AB34G481"/>
<protein>
    <submittedName>
        <fullName evidence="2">Mss4-like protein</fullName>
    </submittedName>
</protein>
<organism evidence="2 3">
    <name type="scientific">Purpureocillium lavendulum</name>
    <dbReference type="NCBI Taxonomy" id="1247861"/>
    <lineage>
        <taxon>Eukaryota</taxon>
        <taxon>Fungi</taxon>
        <taxon>Dikarya</taxon>
        <taxon>Ascomycota</taxon>
        <taxon>Pezizomycotina</taxon>
        <taxon>Sordariomycetes</taxon>
        <taxon>Hypocreomycetidae</taxon>
        <taxon>Hypocreales</taxon>
        <taxon>Ophiocordycipitaceae</taxon>
        <taxon>Purpureocillium</taxon>
    </lineage>
</organism>
<evidence type="ECO:0000313" key="3">
    <source>
        <dbReference type="Proteomes" id="UP001163105"/>
    </source>
</evidence>
<sequence>MYVSVQGRHVLVVECKVIHVRVLIDSLGVAALGKRNPVLLQAVPDEHLGRRLVVLGGDAAERLVTEVLAARKGALVHVRRPDLGVLLHLLDVLRAKVADADSLGLALLVELLKGQPHLLAGLALRAGDVDEKEVDVAALPAELVDALEGALVRLVRAAGHGGADLVGQEDILAADLAGGDGLLDGGAGLGLISVQLGRVDVAVPRGEGGAHGVGARLGVELVDAEAEPGDGDAVGVVGQGGGRLDDQELRAVGCDDYDYDPKQSRLTSPTPAMSELRPLRGGCQCGRNRYIIAVPQDGIGEAQVLFNTEPVHQIPLATPLAAYIRVPLSWYHSTTFAFFPDETHTMIRRAYTHPSQEHSKRHFCGFCGTPLSYWSEEPRSEADYIQLTLGSLLREDLADLEDMGLIPDDDDDSSEEGRLRDTPTKSTALRESLGVPWFDGMVEGTRLGNLRRSQGVHRSEDGSVRVEWEIVEFNDGGGPSGEDIDMSTGGSRSPSKRKLGDREA</sequence>
<dbReference type="EMBL" id="JAQHRD010000001">
    <property type="protein sequence ID" value="KAJ6446518.1"/>
    <property type="molecule type" value="Genomic_DNA"/>
</dbReference>
<feature type="compositionally biased region" description="Acidic residues" evidence="1">
    <location>
        <begin position="403"/>
        <end position="414"/>
    </location>
</feature>
<feature type="region of interest" description="Disordered" evidence="1">
    <location>
        <begin position="472"/>
        <end position="504"/>
    </location>
</feature>